<organism evidence="10 11">
    <name type="scientific">Mortierella alpina</name>
    <name type="common">Oleaginous fungus</name>
    <name type="synonym">Mortierella renispora</name>
    <dbReference type="NCBI Taxonomy" id="64518"/>
    <lineage>
        <taxon>Eukaryota</taxon>
        <taxon>Fungi</taxon>
        <taxon>Fungi incertae sedis</taxon>
        <taxon>Mucoromycota</taxon>
        <taxon>Mortierellomycotina</taxon>
        <taxon>Mortierellomycetes</taxon>
        <taxon>Mortierellales</taxon>
        <taxon>Mortierellaceae</taxon>
        <taxon>Mortierella</taxon>
    </lineage>
</organism>
<reference evidence="10" key="1">
    <citation type="journal article" date="2020" name="Fungal Divers.">
        <title>Resolving the Mortierellaceae phylogeny through synthesis of multi-gene phylogenetics and phylogenomics.</title>
        <authorList>
            <person name="Vandepol N."/>
            <person name="Liber J."/>
            <person name="Desiro A."/>
            <person name="Na H."/>
            <person name="Kennedy M."/>
            <person name="Barry K."/>
            <person name="Grigoriev I.V."/>
            <person name="Miller A.N."/>
            <person name="O'Donnell K."/>
            <person name="Stajich J.E."/>
            <person name="Bonito G."/>
        </authorList>
    </citation>
    <scope>NUCLEOTIDE SEQUENCE</scope>
    <source>
        <strain evidence="10">CK1249</strain>
    </source>
</reference>
<evidence type="ECO:0000256" key="4">
    <source>
        <dbReference type="ARBA" id="ARBA00023125"/>
    </source>
</evidence>
<dbReference type="GO" id="GO:0005634">
    <property type="term" value="C:nucleus"/>
    <property type="evidence" value="ECO:0007669"/>
    <property type="project" value="UniProtKB-SubCell"/>
</dbReference>
<feature type="region of interest" description="Disordered" evidence="7">
    <location>
        <begin position="528"/>
        <end position="554"/>
    </location>
</feature>
<feature type="region of interest" description="Disordered" evidence="7">
    <location>
        <begin position="1"/>
        <end position="110"/>
    </location>
</feature>
<dbReference type="SUPFAM" id="SSF81296">
    <property type="entry name" value="E set domains"/>
    <property type="match status" value="1"/>
</dbReference>
<keyword evidence="6" id="KW-0539">Nucleus</keyword>
<keyword evidence="4" id="KW-0238">DNA-binding</keyword>
<evidence type="ECO:0000256" key="3">
    <source>
        <dbReference type="ARBA" id="ARBA00023015"/>
    </source>
</evidence>
<dbReference type="SUPFAM" id="SSF49417">
    <property type="entry name" value="p53-like transcription factors"/>
    <property type="match status" value="1"/>
</dbReference>
<evidence type="ECO:0008006" key="12">
    <source>
        <dbReference type="Google" id="ProtNLM"/>
    </source>
</evidence>
<dbReference type="InterPro" id="IPR015351">
    <property type="entry name" value="RBP-J/Cbf11/Cbf12_DNA-bd"/>
</dbReference>
<dbReference type="InterPro" id="IPR040159">
    <property type="entry name" value="CLS_fam"/>
</dbReference>
<dbReference type="InterPro" id="IPR013783">
    <property type="entry name" value="Ig-like_fold"/>
</dbReference>
<dbReference type="FunFam" id="2.60.40.1450:FF:000003">
    <property type="entry name" value="Related to J kappa-recombination signal binding protein"/>
    <property type="match status" value="1"/>
</dbReference>
<dbReference type="SMART" id="SM01268">
    <property type="entry name" value="BTD"/>
    <property type="match status" value="1"/>
</dbReference>
<keyword evidence="5" id="KW-0804">Transcription</keyword>
<dbReference type="AlphaFoldDB" id="A0A9P6IS50"/>
<feature type="region of interest" description="Disordered" evidence="7">
    <location>
        <begin position="188"/>
        <end position="207"/>
    </location>
</feature>
<dbReference type="GO" id="GO:0001228">
    <property type="term" value="F:DNA-binding transcription activator activity, RNA polymerase II-specific"/>
    <property type="evidence" value="ECO:0007669"/>
    <property type="project" value="InterPro"/>
</dbReference>
<name>A0A9P6IS50_MORAP</name>
<dbReference type="InterPro" id="IPR015350">
    <property type="entry name" value="Beta-trefoil_DNA-bd_dom"/>
</dbReference>
<proteinExistence type="inferred from homology"/>
<evidence type="ECO:0000256" key="2">
    <source>
        <dbReference type="ARBA" id="ARBA00009704"/>
    </source>
</evidence>
<dbReference type="OrthoDB" id="5600360at2759"/>
<accession>A0A9P6IS50</accession>
<comment type="subcellular location">
    <subcellularLocation>
        <location evidence="1">Nucleus</location>
    </subcellularLocation>
</comment>
<dbReference type="Pfam" id="PF09271">
    <property type="entry name" value="LAG1-DNAbind"/>
    <property type="match status" value="1"/>
</dbReference>
<feature type="compositionally biased region" description="Low complexity" evidence="7">
    <location>
        <begin position="59"/>
        <end position="90"/>
    </location>
</feature>
<feature type="compositionally biased region" description="Polar residues" evidence="7">
    <location>
        <begin position="536"/>
        <end position="550"/>
    </location>
</feature>
<feature type="region of interest" description="Disordered" evidence="7">
    <location>
        <begin position="870"/>
        <end position="906"/>
    </location>
</feature>
<dbReference type="InterPro" id="IPR038007">
    <property type="entry name" value="RBP-Jkappa_IPT"/>
</dbReference>
<keyword evidence="3" id="KW-0805">Transcription regulation</keyword>
<dbReference type="InterPro" id="IPR037095">
    <property type="entry name" value="RBP-J/Cbf11_DNA-bd_sf"/>
</dbReference>
<dbReference type="SUPFAM" id="SSF110217">
    <property type="entry name" value="DNA-binding protein LAG-1 (CSL)"/>
    <property type="match status" value="1"/>
</dbReference>
<evidence type="ECO:0000256" key="6">
    <source>
        <dbReference type="ARBA" id="ARBA00023242"/>
    </source>
</evidence>
<evidence type="ECO:0000259" key="9">
    <source>
        <dbReference type="SMART" id="SM01268"/>
    </source>
</evidence>
<dbReference type="SMART" id="SM01267">
    <property type="entry name" value="LAG1_DNAbind"/>
    <property type="match status" value="1"/>
</dbReference>
<dbReference type="Pfam" id="PF20144">
    <property type="entry name" value="TIG_SUH"/>
    <property type="match status" value="1"/>
</dbReference>
<feature type="compositionally biased region" description="Polar residues" evidence="7">
    <location>
        <begin position="19"/>
        <end position="31"/>
    </location>
</feature>
<dbReference type="Gene3D" id="2.60.40.10">
    <property type="entry name" value="Immunoglobulins"/>
    <property type="match status" value="1"/>
</dbReference>
<dbReference type="Gene3D" id="2.80.10.50">
    <property type="match status" value="1"/>
</dbReference>
<dbReference type="EMBL" id="JAAAHY010002149">
    <property type="protein sequence ID" value="KAF9945230.1"/>
    <property type="molecule type" value="Genomic_DNA"/>
</dbReference>
<dbReference type="PANTHER" id="PTHR10665">
    <property type="entry name" value="RECOMBINING BINDING PROTEIN SUPPRESSOR OF HAIRLESS"/>
    <property type="match status" value="1"/>
</dbReference>
<dbReference type="Proteomes" id="UP000738359">
    <property type="component" value="Unassembled WGS sequence"/>
</dbReference>
<evidence type="ECO:0000256" key="5">
    <source>
        <dbReference type="ARBA" id="ARBA00023163"/>
    </source>
</evidence>
<sequence>LMSTPEIDQDRIFRDGSVPENSTPVPNTPTGSVKGGSIPPQQQSQPKTARKRRSNEAVSSCSPAASSSRAHSTSPPRLARSRTISTTSSLLDEKEEPVEPANPLRPSGIYSSKLSMRPIMLTQDIKPPSSKAMRSIIKRFLAAKSPGQGGEKSVLILTSKVAQKSYGTEKRFLCPPPTTMLLGSNWWSAPQPHNQHSPSPSDDASAAVVPTPPKMIVSICGEAGSQQGVIDWTATKDDSAAPIITGKCVSKQLYINDADEKRKKVEVLVKFMMAGDLELGTFASRPIKVISKPSKKRQSIKNMELCIHHGTTISLFNRIRSQTVSTKYLGVSTTTQASAHAPWNYGSNNLKDWPNLEPSPESSANPVNTDGGTCFVARTGGWDPFVVWIVSPGQTRTETLQEHSQRHPGFPPPPAIAINSPAENGPQTPIHYNQPIVLQCLSTGLVSPVMVIRKVDKGSMVLGGGCVGHSSAEYDQEAIGDPVSQLHKVAFQITGQSAPVPFSSKLQQGTYLACLGDVVGMQRANEGKRYLPDSKTPGQPASNENGQANGNGPFPMDIVPEIPETNSVPEVLMSAWSSAHDKPMMTTADGQKVERKRRVSSSVVIKSIGASATKAAAAKSRRRVNSMSVTQAEAQRVRASAMAANSQLHHSPIQAYVSPSSMPLTAVEGKDKSSKDSGGLSAKVLALQQQRRNSSIWTEDVTDAAVWTIVGTDCAQYNFCTPGGNESMSLPRTPVTPIPMVMEICVNGQVPGTRASAGPIPINSISNMTASNNGHSSHSKGAGKALRVMEPNVNGQGHGHHDGYHHRNGAVNSSAFNSTLPTRLMTLKGHGFGRDVAVWFGTIKAPMTEYQNPETLVAQVPEEVTLGSSFHFTKDDDEDGAEDEDEDDDASTGHGGDDSGSEQQRFRRKRVKGLLESNCVPILLVRKDGVIYRSGHSIILG</sequence>
<evidence type="ECO:0000259" key="8">
    <source>
        <dbReference type="SMART" id="SM01267"/>
    </source>
</evidence>
<comment type="similarity">
    <text evidence="2">Belongs to the Su(H) family.</text>
</comment>
<feature type="domain" description="Beta-trefoil DNA-binding" evidence="9">
    <location>
        <begin position="305"/>
        <end position="630"/>
    </location>
</feature>
<dbReference type="GO" id="GO:0000978">
    <property type="term" value="F:RNA polymerase II cis-regulatory region sequence-specific DNA binding"/>
    <property type="evidence" value="ECO:0007669"/>
    <property type="project" value="InterPro"/>
</dbReference>
<feature type="non-terminal residue" evidence="10">
    <location>
        <position position="941"/>
    </location>
</feature>
<feature type="domain" description="RBP-J/Cbf11/Cbf12 DNA binding" evidence="8">
    <location>
        <begin position="153"/>
        <end position="304"/>
    </location>
</feature>
<evidence type="ECO:0000256" key="1">
    <source>
        <dbReference type="ARBA" id="ARBA00004123"/>
    </source>
</evidence>
<protein>
    <recommendedName>
        <fullName evidence="12">LAG1-DNAbind-domain-containing protein</fullName>
    </recommendedName>
</protein>
<dbReference type="Pfam" id="PF09270">
    <property type="entry name" value="BTD"/>
    <property type="match status" value="1"/>
</dbReference>
<dbReference type="InterPro" id="IPR014756">
    <property type="entry name" value="Ig_E-set"/>
</dbReference>
<comment type="caution">
    <text evidence="10">The sequence shown here is derived from an EMBL/GenBank/DDBJ whole genome shotgun (WGS) entry which is preliminary data.</text>
</comment>
<evidence type="ECO:0000313" key="10">
    <source>
        <dbReference type="EMBL" id="KAF9945230.1"/>
    </source>
</evidence>
<dbReference type="Gene3D" id="2.60.40.1450">
    <property type="entry name" value="LAG1, DNA binding domain"/>
    <property type="match status" value="1"/>
</dbReference>
<evidence type="ECO:0000256" key="7">
    <source>
        <dbReference type="SAM" id="MobiDB-lite"/>
    </source>
</evidence>
<gene>
    <name evidence="10" type="ORF">BGZ70_003955</name>
</gene>
<evidence type="ECO:0000313" key="11">
    <source>
        <dbReference type="Proteomes" id="UP000738359"/>
    </source>
</evidence>
<feature type="compositionally biased region" description="Acidic residues" evidence="7">
    <location>
        <begin position="875"/>
        <end position="890"/>
    </location>
</feature>
<dbReference type="InterPro" id="IPR008967">
    <property type="entry name" value="p53-like_TF_DNA-bd_sf"/>
</dbReference>
<keyword evidence="11" id="KW-1185">Reference proteome</keyword>
<dbReference type="InterPro" id="IPR036358">
    <property type="entry name" value="BTD_sf"/>
</dbReference>